<protein>
    <submittedName>
        <fullName evidence="2">Putative lipoprotein</fullName>
    </submittedName>
</protein>
<proteinExistence type="predicted"/>
<evidence type="ECO:0000313" key="2">
    <source>
        <dbReference type="EMBL" id="ELP63466.1"/>
    </source>
</evidence>
<dbReference type="Proteomes" id="UP000010931">
    <property type="component" value="Unassembled WGS sequence"/>
</dbReference>
<organism evidence="2 3">
    <name type="scientific">Streptomyces turgidiscabies (strain Car8)</name>
    <dbReference type="NCBI Taxonomy" id="698760"/>
    <lineage>
        <taxon>Bacteria</taxon>
        <taxon>Bacillati</taxon>
        <taxon>Actinomycetota</taxon>
        <taxon>Actinomycetes</taxon>
        <taxon>Kitasatosporales</taxon>
        <taxon>Streptomycetaceae</taxon>
        <taxon>Streptomyces</taxon>
    </lineage>
</organism>
<accession>L7EXN1</accession>
<evidence type="ECO:0000313" key="3">
    <source>
        <dbReference type="Proteomes" id="UP000010931"/>
    </source>
</evidence>
<keyword evidence="1" id="KW-0472">Membrane</keyword>
<feature type="transmembrane region" description="Helical" evidence="1">
    <location>
        <begin position="32"/>
        <end position="49"/>
    </location>
</feature>
<keyword evidence="3" id="KW-1185">Reference proteome</keyword>
<sequence>MRTRQFGGILALAVFLAACAIGYTLNDGTPSIAWGVSGAVAGILLALLIRRIRGK</sequence>
<dbReference type="RefSeq" id="WP_006381609.1">
    <property type="nucleotide sequence ID" value="NZ_AEJB01000515.1"/>
</dbReference>
<keyword evidence="2" id="KW-0449">Lipoprotein</keyword>
<evidence type="ECO:0000256" key="1">
    <source>
        <dbReference type="SAM" id="Phobius"/>
    </source>
</evidence>
<dbReference type="PATRIC" id="fig|698760.3.peg.7666"/>
<name>L7EXN1_STRT8</name>
<dbReference type="AlphaFoldDB" id="L7EXN1"/>
<keyword evidence="1" id="KW-0812">Transmembrane</keyword>
<dbReference type="PROSITE" id="PS51257">
    <property type="entry name" value="PROKAR_LIPOPROTEIN"/>
    <property type="match status" value="1"/>
</dbReference>
<reference evidence="2 3" key="1">
    <citation type="journal article" date="2011" name="Plasmid">
        <title>Streptomyces turgidiscabies Car8 contains a modular pathogenicity island that shares virulence genes with other actinobacterial plant pathogens.</title>
        <authorList>
            <person name="Huguet-Tapia J.C."/>
            <person name="Badger J.H."/>
            <person name="Loria R."/>
            <person name="Pettis G.S."/>
        </authorList>
    </citation>
    <scope>NUCLEOTIDE SEQUENCE [LARGE SCALE GENOMIC DNA]</scope>
    <source>
        <strain evidence="2 3">Car8</strain>
    </source>
</reference>
<gene>
    <name evidence="2" type="ORF">STRTUCAR8_06938</name>
</gene>
<dbReference type="EMBL" id="AEJB01000515">
    <property type="protein sequence ID" value="ELP63466.1"/>
    <property type="molecule type" value="Genomic_DNA"/>
</dbReference>
<comment type="caution">
    <text evidence="2">The sequence shown here is derived from an EMBL/GenBank/DDBJ whole genome shotgun (WGS) entry which is preliminary data.</text>
</comment>
<dbReference type="GeneID" id="97405244"/>
<keyword evidence="1" id="KW-1133">Transmembrane helix</keyword>